<evidence type="ECO:0000313" key="2">
    <source>
        <dbReference type="EMBL" id="PAA80095.1"/>
    </source>
</evidence>
<evidence type="ECO:0008006" key="4">
    <source>
        <dbReference type="Google" id="ProtNLM"/>
    </source>
</evidence>
<organism evidence="2 3">
    <name type="scientific">Macrostomum lignano</name>
    <dbReference type="NCBI Taxonomy" id="282301"/>
    <lineage>
        <taxon>Eukaryota</taxon>
        <taxon>Metazoa</taxon>
        <taxon>Spiralia</taxon>
        <taxon>Lophotrochozoa</taxon>
        <taxon>Platyhelminthes</taxon>
        <taxon>Rhabditophora</taxon>
        <taxon>Macrostomorpha</taxon>
        <taxon>Macrostomida</taxon>
        <taxon>Macrostomidae</taxon>
        <taxon>Macrostomum</taxon>
    </lineage>
</organism>
<keyword evidence="3" id="KW-1185">Reference proteome</keyword>
<proteinExistence type="predicted"/>
<name>A0A267G1Y4_9PLAT</name>
<comment type="caution">
    <text evidence="2">The sequence shown here is derived from an EMBL/GenBank/DDBJ whole genome shotgun (WGS) entry which is preliminary data.</text>
</comment>
<dbReference type="EMBL" id="NIVC01000598">
    <property type="protein sequence ID" value="PAA80095.1"/>
    <property type="molecule type" value="Genomic_DNA"/>
</dbReference>
<dbReference type="Proteomes" id="UP000215902">
    <property type="component" value="Unassembled WGS sequence"/>
</dbReference>
<accession>A0A267G1Y4</accession>
<protein>
    <recommendedName>
        <fullName evidence="4">G_PROTEIN_RECEP_F1_2 domain-containing protein</fullName>
    </recommendedName>
</protein>
<reference evidence="2 3" key="1">
    <citation type="submission" date="2017-06" db="EMBL/GenBank/DDBJ databases">
        <title>A platform for efficient transgenesis in Macrostomum lignano, a flatworm model organism for stem cell research.</title>
        <authorList>
            <person name="Berezikov E."/>
        </authorList>
    </citation>
    <scope>NUCLEOTIDE SEQUENCE [LARGE SCALE GENOMIC DNA]</scope>
    <source>
        <strain evidence="2">DV1</strain>
        <tissue evidence="2">Whole organism</tissue>
    </source>
</reference>
<dbReference type="Gene3D" id="1.20.1070.10">
    <property type="entry name" value="Rhodopsin 7-helix transmembrane proteins"/>
    <property type="match status" value="1"/>
</dbReference>
<gene>
    <name evidence="2" type="ORF">BOX15_Mlig007706g1</name>
</gene>
<evidence type="ECO:0000256" key="1">
    <source>
        <dbReference type="SAM" id="MobiDB-lite"/>
    </source>
</evidence>
<dbReference type="AlphaFoldDB" id="A0A267G1Y4"/>
<sequence length="95" mass="11251">MDILVILNSATNFFWLYGMSSQFRDVFVQIFVPRFLARTREEMKQKRRERRLQRQQQQQLLPVEPTNNCCDRGPLAVANDDIPTIDRDYQDSTAV</sequence>
<feature type="region of interest" description="Disordered" evidence="1">
    <location>
        <begin position="46"/>
        <end position="67"/>
    </location>
</feature>
<evidence type="ECO:0000313" key="3">
    <source>
        <dbReference type="Proteomes" id="UP000215902"/>
    </source>
</evidence>